<dbReference type="OrthoDB" id="653949at2"/>
<name>A0A1X9YPL5_9BACT</name>
<evidence type="ECO:0000313" key="3">
    <source>
        <dbReference type="EMBL" id="ARS34836.1"/>
    </source>
</evidence>
<dbReference type="PROSITE" id="PS51724">
    <property type="entry name" value="SPOR"/>
    <property type="match status" value="1"/>
</dbReference>
<organism evidence="3 4">
    <name type="scientific">Pontibacter actiniarum</name>
    <dbReference type="NCBI Taxonomy" id="323450"/>
    <lineage>
        <taxon>Bacteria</taxon>
        <taxon>Pseudomonadati</taxon>
        <taxon>Bacteroidota</taxon>
        <taxon>Cytophagia</taxon>
        <taxon>Cytophagales</taxon>
        <taxon>Hymenobacteraceae</taxon>
        <taxon>Pontibacter</taxon>
    </lineage>
</organism>
<dbReference type="Pfam" id="PF18174">
    <property type="entry name" value="HU-CCDC81_bac_1"/>
    <property type="match status" value="1"/>
</dbReference>
<evidence type="ECO:0000259" key="2">
    <source>
        <dbReference type="PROSITE" id="PS51724"/>
    </source>
</evidence>
<keyword evidence="1" id="KW-1133">Transmembrane helix</keyword>
<dbReference type="InterPro" id="IPR040495">
    <property type="entry name" value="HU-CCDC81_bac_1"/>
</dbReference>
<protein>
    <submittedName>
        <fullName evidence="3">Sporulation protein</fullName>
    </submittedName>
</protein>
<accession>A0A1X9YPL5</accession>
<dbReference type="InterPro" id="IPR036680">
    <property type="entry name" value="SPOR-like_sf"/>
</dbReference>
<proteinExistence type="predicted"/>
<dbReference type="STRING" id="709015.GCA_000472485_00987"/>
<keyword evidence="1" id="KW-0812">Transmembrane</keyword>
<reference evidence="4" key="1">
    <citation type="submission" date="2017-05" db="EMBL/GenBank/DDBJ databases">
        <authorList>
            <person name="Ray J."/>
            <person name="Price M."/>
            <person name="Deutschbauer A."/>
        </authorList>
    </citation>
    <scope>NUCLEOTIDE SEQUENCE [LARGE SCALE GENOMIC DNA]</scope>
    <source>
        <strain evidence="4">DSM 19842</strain>
    </source>
</reference>
<dbReference type="GO" id="GO:0042834">
    <property type="term" value="F:peptidoglycan binding"/>
    <property type="evidence" value="ECO:0007669"/>
    <property type="project" value="InterPro"/>
</dbReference>
<dbReference type="AlphaFoldDB" id="A0A1X9YPL5"/>
<dbReference type="Gene3D" id="3.30.70.1070">
    <property type="entry name" value="Sporulation related repeat"/>
    <property type="match status" value="1"/>
</dbReference>
<dbReference type="KEGG" id="pact:CA264_04945"/>
<dbReference type="Proteomes" id="UP000266292">
    <property type="component" value="Chromosome"/>
</dbReference>
<gene>
    <name evidence="3" type="ORF">CA264_04945</name>
</gene>
<keyword evidence="1" id="KW-0472">Membrane</keyword>
<sequence length="387" mass="43102">MPMVEKHIKSLLYDHDCVIIPDFGGLIARYVPARINPVKHTLAPPSKKIAFNEKLILNDGLLISTIAYQHSISKEEAQRRVAEFVHQAKSNLHHQNRFELSDIGIFKYNAERRLVFEYVEADNMLEASFGLPELVARPVRVEEPAVLRTLIKERQQELAEEKRPLRRRIKRAYNVAAGLALAGLSASALYFLSLQADYNLSSLNPVMALTSGYSSATHEAPNRYASDYVPFTADERMESYAAVLPVAEQAADQGTEELQDMEYTASFVSGDASETVAEADEWGVGEVVTEEAASPAEAVETNLPAHVINGTDGRFYIITGGYARMENAEMSRAEFKEKGQEVKILTPRPGSRLFRVAVADFPSSEEAQGALDTYRKKFGETLWVLNN</sequence>
<feature type="domain" description="SPOR" evidence="2">
    <location>
        <begin position="309"/>
        <end position="387"/>
    </location>
</feature>
<dbReference type="SUPFAM" id="SSF110997">
    <property type="entry name" value="Sporulation related repeat"/>
    <property type="match status" value="1"/>
</dbReference>
<feature type="transmembrane region" description="Helical" evidence="1">
    <location>
        <begin position="172"/>
        <end position="192"/>
    </location>
</feature>
<keyword evidence="4" id="KW-1185">Reference proteome</keyword>
<dbReference type="Pfam" id="PF05036">
    <property type="entry name" value="SPOR"/>
    <property type="match status" value="1"/>
</dbReference>
<evidence type="ECO:0000256" key="1">
    <source>
        <dbReference type="SAM" id="Phobius"/>
    </source>
</evidence>
<dbReference type="Pfam" id="PF18175">
    <property type="entry name" value="HU-CCDC81_bac_2"/>
    <property type="match status" value="1"/>
</dbReference>
<evidence type="ECO:0000313" key="4">
    <source>
        <dbReference type="Proteomes" id="UP000266292"/>
    </source>
</evidence>
<dbReference type="InterPro" id="IPR007730">
    <property type="entry name" value="SPOR-like_dom"/>
</dbReference>
<dbReference type="InterPro" id="IPR041268">
    <property type="entry name" value="HU-CCDC81_bac_2"/>
</dbReference>
<dbReference type="EMBL" id="CP021235">
    <property type="protein sequence ID" value="ARS34836.1"/>
    <property type="molecule type" value="Genomic_DNA"/>
</dbReference>